<evidence type="ECO:0000256" key="3">
    <source>
        <dbReference type="ARBA" id="ARBA00022989"/>
    </source>
</evidence>
<evidence type="ECO:0000256" key="2">
    <source>
        <dbReference type="ARBA" id="ARBA00022692"/>
    </source>
</evidence>
<feature type="transmembrane region" description="Helical" evidence="5">
    <location>
        <begin position="82"/>
        <end position="101"/>
    </location>
</feature>
<feature type="transmembrane region" description="Helical" evidence="5">
    <location>
        <begin position="12"/>
        <end position="29"/>
    </location>
</feature>
<sequence length="132" mass="14319">MNLKITNSMLAYWGLRIAFGLSLLIHGAIRLPKLASFAQGMAGQFDGTFLAGGLALAFAYVIPFAETLIALCVLLGGRVIRWGAFAGCMLMGGIMFGTGVLEKWELLPSQLIHLAFFYAILMHPLTPDLTRD</sequence>
<protein>
    <recommendedName>
        <fullName evidence="6">Methylamine utilisation protein MauE domain-containing protein</fullName>
    </recommendedName>
</protein>
<feature type="transmembrane region" description="Helical" evidence="5">
    <location>
        <begin position="49"/>
        <end position="75"/>
    </location>
</feature>
<keyword evidence="3 5" id="KW-1133">Transmembrane helix</keyword>
<proteinExistence type="predicted"/>
<name>A0ABU1ANE4_9BACT</name>
<evidence type="ECO:0000256" key="5">
    <source>
        <dbReference type="SAM" id="Phobius"/>
    </source>
</evidence>
<gene>
    <name evidence="7" type="ORF">QEH59_14910</name>
</gene>
<evidence type="ECO:0000313" key="8">
    <source>
        <dbReference type="Proteomes" id="UP001243717"/>
    </source>
</evidence>
<keyword evidence="8" id="KW-1185">Reference proteome</keyword>
<dbReference type="InterPro" id="IPR009908">
    <property type="entry name" value="Methylamine_util_MauE"/>
</dbReference>
<evidence type="ECO:0000313" key="7">
    <source>
        <dbReference type="EMBL" id="MDQ8195723.1"/>
    </source>
</evidence>
<evidence type="ECO:0000259" key="6">
    <source>
        <dbReference type="Pfam" id="PF07291"/>
    </source>
</evidence>
<keyword evidence="4 5" id="KW-0472">Membrane</keyword>
<comment type="caution">
    <text evidence="7">The sequence shown here is derived from an EMBL/GenBank/DDBJ whole genome shotgun (WGS) entry which is preliminary data.</text>
</comment>
<dbReference type="EMBL" id="JARXIC010000030">
    <property type="protein sequence ID" value="MDQ8195723.1"/>
    <property type="molecule type" value="Genomic_DNA"/>
</dbReference>
<evidence type="ECO:0000256" key="4">
    <source>
        <dbReference type="ARBA" id="ARBA00023136"/>
    </source>
</evidence>
<evidence type="ECO:0000256" key="1">
    <source>
        <dbReference type="ARBA" id="ARBA00004141"/>
    </source>
</evidence>
<reference evidence="7 8" key="1">
    <citation type="submission" date="2023-04" db="EMBL/GenBank/DDBJ databases">
        <title>A novel bacteria isolated from coastal sediment.</title>
        <authorList>
            <person name="Liu X.-J."/>
            <person name="Du Z.-J."/>
        </authorList>
    </citation>
    <scope>NUCLEOTIDE SEQUENCE [LARGE SCALE GENOMIC DNA]</scope>
    <source>
        <strain evidence="7 8">SDUM461004</strain>
    </source>
</reference>
<dbReference type="Proteomes" id="UP001243717">
    <property type="component" value="Unassembled WGS sequence"/>
</dbReference>
<dbReference type="Pfam" id="PF07291">
    <property type="entry name" value="MauE"/>
    <property type="match status" value="1"/>
</dbReference>
<keyword evidence="2 5" id="KW-0812">Transmembrane</keyword>
<feature type="domain" description="Methylamine utilisation protein MauE" evidence="6">
    <location>
        <begin position="11"/>
        <end position="100"/>
    </location>
</feature>
<comment type="subcellular location">
    <subcellularLocation>
        <location evidence="1">Membrane</location>
        <topology evidence="1">Multi-pass membrane protein</topology>
    </subcellularLocation>
</comment>
<accession>A0ABU1ANE4</accession>
<organism evidence="7 8">
    <name type="scientific">Thalassobacterium sedimentorum</name>
    <dbReference type="NCBI Taxonomy" id="3041258"/>
    <lineage>
        <taxon>Bacteria</taxon>
        <taxon>Pseudomonadati</taxon>
        <taxon>Verrucomicrobiota</taxon>
        <taxon>Opitutia</taxon>
        <taxon>Puniceicoccales</taxon>
        <taxon>Coraliomargaritaceae</taxon>
        <taxon>Thalassobacterium</taxon>
    </lineage>
</organism>
<dbReference type="RefSeq" id="WP_308986174.1">
    <property type="nucleotide sequence ID" value="NZ_JARXIC010000030.1"/>
</dbReference>